<dbReference type="InterPro" id="IPR006050">
    <property type="entry name" value="DNA_photolyase_N"/>
</dbReference>
<dbReference type="Gene3D" id="1.25.40.80">
    <property type="match status" value="1"/>
</dbReference>
<feature type="site" description="Electron transfer via tryptophanyl radical" evidence="7">
    <location>
        <position position="312"/>
    </location>
</feature>
<evidence type="ECO:0000313" key="11">
    <source>
        <dbReference type="Proteomes" id="UP000034410"/>
    </source>
</evidence>
<dbReference type="PATRIC" id="fig|1543721.4.peg.178"/>
<dbReference type="Pfam" id="PF03441">
    <property type="entry name" value="FAD_binding_7"/>
    <property type="match status" value="1"/>
</dbReference>
<name>A0A0F7K0B0_9GAMM</name>
<evidence type="ECO:0000313" key="10">
    <source>
        <dbReference type="EMBL" id="AKH21966.1"/>
    </source>
</evidence>
<dbReference type="RefSeq" id="WP_046860897.1">
    <property type="nucleotide sequence ID" value="NZ_CP011412.1"/>
</dbReference>
<evidence type="ECO:0000256" key="6">
    <source>
        <dbReference type="PIRSR" id="PIRSR602081-1"/>
    </source>
</evidence>
<dbReference type="GO" id="GO:0006139">
    <property type="term" value="P:nucleobase-containing compound metabolic process"/>
    <property type="evidence" value="ECO:0007669"/>
    <property type="project" value="UniProtKB-ARBA"/>
</dbReference>
<dbReference type="PRINTS" id="PR00147">
    <property type="entry name" value="DNAPHOTLYASE"/>
</dbReference>
<comment type="cofactor">
    <cofactor evidence="1">
        <name>(6R)-5,10-methylene-5,6,7,8-tetrahydrofolate</name>
        <dbReference type="ChEBI" id="CHEBI:15636"/>
    </cofactor>
</comment>
<evidence type="ECO:0000256" key="5">
    <source>
        <dbReference type="ARBA" id="ARBA00022991"/>
    </source>
</evidence>
<dbReference type="Proteomes" id="UP000034410">
    <property type="component" value="Chromosome"/>
</dbReference>
<dbReference type="InterPro" id="IPR014729">
    <property type="entry name" value="Rossmann-like_a/b/a_fold"/>
</dbReference>
<evidence type="ECO:0000256" key="1">
    <source>
        <dbReference type="ARBA" id="ARBA00001932"/>
    </source>
</evidence>
<feature type="binding site" evidence="6">
    <location>
        <position position="228"/>
    </location>
    <ligand>
        <name>FAD</name>
        <dbReference type="ChEBI" id="CHEBI:57692"/>
    </ligand>
</feature>
<dbReference type="SUPFAM" id="SSF48173">
    <property type="entry name" value="Cryptochrome/photolyase FAD-binding domain"/>
    <property type="match status" value="1"/>
</dbReference>
<dbReference type="Pfam" id="PF00875">
    <property type="entry name" value="DNA_photolyase"/>
    <property type="match status" value="1"/>
</dbReference>
<evidence type="ECO:0000256" key="4">
    <source>
        <dbReference type="ARBA" id="ARBA00022827"/>
    </source>
</evidence>
<dbReference type="GO" id="GO:0003904">
    <property type="term" value="F:deoxyribodipyrimidine photo-lyase activity"/>
    <property type="evidence" value="ECO:0007669"/>
    <property type="project" value="TreeGrafter"/>
</dbReference>
<dbReference type="InterPro" id="IPR002081">
    <property type="entry name" value="Cryptochrome/DNA_photolyase_1"/>
</dbReference>
<feature type="binding site" evidence="6">
    <location>
        <begin position="381"/>
        <end position="383"/>
    </location>
    <ligand>
        <name>FAD</name>
        <dbReference type="ChEBI" id="CHEBI:57692"/>
    </ligand>
</feature>
<organism evidence="10 11">
    <name type="scientific">Sedimenticola thiotaurini</name>
    <dbReference type="NCBI Taxonomy" id="1543721"/>
    <lineage>
        <taxon>Bacteria</taxon>
        <taxon>Pseudomonadati</taxon>
        <taxon>Pseudomonadota</taxon>
        <taxon>Gammaproteobacteria</taxon>
        <taxon>Chromatiales</taxon>
        <taxon>Sedimenticolaceae</taxon>
        <taxon>Sedimenticola</taxon>
    </lineage>
</organism>
<dbReference type="PROSITE" id="PS51645">
    <property type="entry name" value="PHR_CRY_ALPHA_BETA"/>
    <property type="match status" value="1"/>
</dbReference>
<keyword evidence="5 8" id="KW-0157">Chromophore</keyword>
<accession>A0A0F7K0B0</accession>
<protein>
    <submittedName>
        <fullName evidence="10">Deoxyribodipyrimidine photolyase</fullName>
    </submittedName>
</protein>
<sequence length="478" mass="54881">MDRTDTALVWFRRDLRLADNPALTAAVNQCARVIPLYIHAPDEAAPWIPGRASNWWLHHSLCALQRELHQAGAKLIIATGPTLERLQHIVRQTGATHLFWNRNYDPTSMSRDRDIKQRLTGQGLSCQSFNANLLSEPASILTGQGTPYKVFGAYWRTVSGQLHQIPPPLPPVRRISSPSKDLPTLSPGDLALLPRIPWDGGFHSVWQTGEQAALERWEQFLLHALPAYDRLRDFPDRDGTSRLSPHLHFGEISPRQLLWGLRQQADQSPATVTHLERIHSQLGWREFAHYILYHSPRSANQSLDRRFEKLAWKADDEQDAELQAWQRGETGIPIVDAGMRELWQTGWMHNRVRMLVASLLTKNLGVHWLQGARWFWDTLVDADLANNSLGWQWSAGCGVDAAPYFRIFNPATQAKRFDPEGRYIKRWLPELTGAGKNVLYSGRLSDEPFDYPLPILDLSRSRRDALQRWERIKRQQRE</sequence>
<comment type="similarity">
    <text evidence="2">Belongs to the DNA photolyase class-1 family.</text>
</comment>
<keyword evidence="10" id="KW-0456">Lyase</keyword>
<dbReference type="OrthoDB" id="9772484at2"/>
<feature type="binding site" evidence="6">
    <location>
        <begin position="240"/>
        <end position="244"/>
    </location>
    <ligand>
        <name>FAD</name>
        <dbReference type="ChEBI" id="CHEBI:57692"/>
    </ligand>
</feature>
<evidence type="ECO:0000256" key="2">
    <source>
        <dbReference type="ARBA" id="ARBA00005862"/>
    </source>
</evidence>
<reference evidence="10 11" key="1">
    <citation type="journal article" date="2015" name="Genome Announc.">
        <title>Complete Genome Sequence of Sedimenticola thiotaurini Strain SIP-G1, a Polyphosphate- and Polyhydroxyalkanoate-Accumulating Sulfur-Oxidizing Gammaproteobacterium Isolated from Salt Marsh Sediments.</title>
        <authorList>
            <person name="Flood B.E."/>
            <person name="Jones D.S."/>
            <person name="Bailey J.V."/>
        </authorList>
    </citation>
    <scope>NUCLEOTIDE SEQUENCE [LARGE SCALE GENOMIC DNA]</scope>
    <source>
        <strain evidence="10 11">SIP-G1</strain>
    </source>
</reference>
<feature type="site" description="Electron transfer via tryptophanyl radical" evidence="7">
    <location>
        <position position="391"/>
    </location>
</feature>
<dbReference type="InterPro" id="IPR005101">
    <property type="entry name" value="Cryptochr/Photolyase_FAD-bd"/>
</dbReference>
<keyword evidence="11" id="KW-1185">Reference proteome</keyword>
<dbReference type="EMBL" id="CP011412">
    <property type="protein sequence ID" value="AKH21966.1"/>
    <property type="molecule type" value="Genomic_DNA"/>
</dbReference>
<dbReference type="Gene3D" id="3.40.50.620">
    <property type="entry name" value="HUPs"/>
    <property type="match status" value="1"/>
</dbReference>
<feature type="domain" description="Photolyase/cryptochrome alpha/beta" evidence="9">
    <location>
        <begin position="5"/>
        <end position="134"/>
    </location>
</feature>
<keyword evidence="4 6" id="KW-0274">FAD</keyword>
<evidence type="ECO:0000256" key="8">
    <source>
        <dbReference type="RuleBase" id="RU004182"/>
    </source>
</evidence>
<dbReference type="KEGG" id="seds:AAY24_00825"/>
<comment type="cofactor">
    <cofactor evidence="6">
        <name>FAD</name>
        <dbReference type="ChEBI" id="CHEBI:57692"/>
    </cofactor>
    <text evidence="6">Binds 1 FAD per subunit.</text>
</comment>
<dbReference type="InterPro" id="IPR036155">
    <property type="entry name" value="Crypto/Photolyase_N_sf"/>
</dbReference>
<proteinExistence type="inferred from homology"/>
<evidence type="ECO:0000259" key="9">
    <source>
        <dbReference type="PROSITE" id="PS51645"/>
    </source>
</evidence>
<evidence type="ECO:0000256" key="3">
    <source>
        <dbReference type="ARBA" id="ARBA00022630"/>
    </source>
</evidence>
<dbReference type="AlphaFoldDB" id="A0A0F7K0B0"/>
<keyword evidence="3 6" id="KW-0285">Flavoprotein</keyword>
<dbReference type="PANTHER" id="PTHR11455:SF9">
    <property type="entry name" value="CRYPTOCHROME CIRCADIAN CLOCK 5 ISOFORM X1"/>
    <property type="match status" value="1"/>
</dbReference>
<dbReference type="GO" id="GO:0003677">
    <property type="term" value="F:DNA binding"/>
    <property type="evidence" value="ECO:0007669"/>
    <property type="project" value="TreeGrafter"/>
</dbReference>
<dbReference type="InterPro" id="IPR036134">
    <property type="entry name" value="Crypto/Photolyase_FAD-like_sf"/>
</dbReference>
<dbReference type="InterPro" id="IPR018394">
    <property type="entry name" value="DNA_photolyase_1_CS_C"/>
</dbReference>
<dbReference type="Gene3D" id="1.10.579.10">
    <property type="entry name" value="DNA Cyclobutane Dipyrimidine Photolyase, subunit A, domain 3"/>
    <property type="match status" value="1"/>
</dbReference>
<gene>
    <name evidence="10" type="ORF">AAY24_00825</name>
</gene>
<feature type="site" description="Electron transfer via tryptophanyl radical" evidence="7">
    <location>
        <position position="368"/>
    </location>
</feature>
<dbReference type="GO" id="GO:0009416">
    <property type="term" value="P:response to light stimulus"/>
    <property type="evidence" value="ECO:0007669"/>
    <property type="project" value="TreeGrafter"/>
</dbReference>
<dbReference type="GO" id="GO:0071949">
    <property type="term" value="F:FAD binding"/>
    <property type="evidence" value="ECO:0007669"/>
    <property type="project" value="TreeGrafter"/>
</dbReference>
<dbReference type="SUPFAM" id="SSF52425">
    <property type="entry name" value="Cryptochrome/photolyase, N-terminal domain"/>
    <property type="match status" value="1"/>
</dbReference>
<dbReference type="PROSITE" id="PS00394">
    <property type="entry name" value="DNA_PHOTOLYASES_1_1"/>
    <property type="match status" value="1"/>
</dbReference>
<comment type="similarity">
    <text evidence="8">Belongs to the DNA photolyase family.</text>
</comment>
<dbReference type="GO" id="GO:0006950">
    <property type="term" value="P:response to stress"/>
    <property type="evidence" value="ECO:0007669"/>
    <property type="project" value="UniProtKB-ARBA"/>
</dbReference>
<dbReference type="PANTHER" id="PTHR11455">
    <property type="entry name" value="CRYPTOCHROME"/>
    <property type="match status" value="1"/>
</dbReference>
<evidence type="ECO:0000256" key="7">
    <source>
        <dbReference type="PIRSR" id="PIRSR602081-2"/>
    </source>
</evidence>